<evidence type="ECO:0000256" key="2">
    <source>
        <dbReference type="ARBA" id="ARBA00007783"/>
    </source>
</evidence>
<dbReference type="OrthoDB" id="9786910at2"/>
<feature type="domain" description="ABC transmembrane type-2" evidence="12">
    <location>
        <begin position="27"/>
        <end position="246"/>
    </location>
</feature>
<evidence type="ECO:0000256" key="6">
    <source>
        <dbReference type="ARBA" id="ARBA00022692"/>
    </source>
</evidence>
<keyword evidence="9" id="KW-0625">Polysaccharide transport</keyword>
<evidence type="ECO:0000256" key="7">
    <source>
        <dbReference type="ARBA" id="ARBA00022903"/>
    </source>
</evidence>
<feature type="transmembrane region" description="Helical" evidence="11">
    <location>
        <begin position="167"/>
        <end position="184"/>
    </location>
</feature>
<evidence type="ECO:0000256" key="11">
    <source>
        <dbReference type="RuleBase" id="RU361157"/>
    </source>
</evidence>
<organism evidence="13 14">
    <name type="scientific">Reinekea marinisedimentorum</name>
    <dbReference type="NCBI Taxonomy" id="230495"/>
    <lineage>
        <taxon>Bacteria</taxon>
        <taxon>Pseudomonadati</taxon>
        <taxon>Pseudomonadota</taxon>
        <taxon>Gammaproteobacteria</taxon>
        <taxon>Oceanospirillales</taxon>
        <taxon>Saccharospirillaceae</taxon>
        <taxon>Reinekea</taxon>
    </lineage>
</organism>
<dbReference type="RefSeq" id="WP_132700708.1">
    <property type="nucleotide sequence ID" value="NZ_SLZR01000004.1"/>
</dbReference>
<evidence type="ECO:0000313" key="13">
    <source>
        <dbReference type="EMBL" id="TCS41958.1"/>
    </source>
</evidence>
<dbReference type="PANTHER" id="PTHR30413">
    <property type="entry name" value="INNER MEMBRANE TRANSPORT PERMEASE"/>
    <property type="match status" value="1"/>
</dbReference>
<comment type="caution">
    <text evidence="13">The sequence shown here is derived from an EMBL/GenBank/DDBJ whole genome shotgun (WGS) entry which is preliminary data.</text>
</comment>
<keyword evidence="5" id="KW-0762">Sugar transport</keyword>
<protein>
    <recommendedName>
        <fullName evidence="11">Transport permease protein</fullName>
    </recommendedName>
</protein>
<dbReference type="PANTHER" id="PTHR30413:SF10">
    <property type="entry name" value="CAPSULE POLYSACCHARIDE EXPORT INNER-MEMBRANE PROTEIN CTRC"/>
    <property type="match status" value="1"/>
</dbReference>
<dbReference type="GO" id="GO:0140359">
    <property type="term" value="F:ABC-type transporter activity"/>
    <property type="evidence" value="ECO:0007669"/>
    <property type="project" value="InterPro"/>
</dbReference>
<feature type="transmembrane region" description="Helical" evidence="11">
    <location>
        <begin position="58"/>
        <end position="77"/>
    </location>
</feature>
<proteinExistence type="inferred from homology"/>
<dbReference type="PROSITE" id="PS51012">
    <property type="entry name" value="ABC_TM2"/>
    <property type="match status" value="1"/>
</dbReference>
<dbReference type="InterPro" id="IPR000412">
    <property type="entry name" value="ABC_2_transport"/>
</dbReference>
<evidence type="ECO:0000259" key="12">
    <source>
        <dbReference type="PROSITE" id="PS51012"/>
    </source>
</evidence>
<evidence type="ECO:0000256" key="10">
    <source>
        <dbReference type="ARBA" id="ARBA00023136"/>
    </source>
</evidence>
<accession>A0A4R3IBS3</accession>
<dbReference type="GO" id="GO:0015774">
    <property type="term" value="P:polysaccharide transport"/>
    <property type="evidence" value="ECO:0007669"/>
    <property type="project" value="UniProtKB-KW"/>
</dbReference>
<comment type="subcellular location">
    <subcellularLocation>
        <location evidence="11">Cell inner membrane</location>
        <topology evidence="11">Multi-pass membrane protein</topology>
    </subcellularLocation>
    <subcellularLocation>
        <location evidence="1">Cell membrane</location>
        <topology evidence="1">Multi-pass membrane protein</topology>
    </subcellularLocation>
</comment>
<dbReference type="AlphaFoldDB" id="A0A4R3IBS3"/>
<feature type="transmembrane region" description="Helical" evidence="11">
    <location>
        <begin position="134"/>
        <end position="160"/>
    </location>
</feature>
<dbReference type="PRINTS" id="PR00164">
    <property type="entry name" value="ABC2TRNSPORT"/>
</dbReference>
<evidence type="ECO:0000256" key="5">
    <source>
        <dbReference type="ARBA" id="ARBA00022597"/>
    </source>
</evidence>
<gene>
    <name evidence="13" type="ORF">BCF53_10462</name>
</gene>
<feature type="transmembrane region" description="Helical" evidence="11">
    <location>
        <begin position="222"/>
        <end position="243"/>
    </location>
</feature>
<keyword evidence="7" id="KW-0972">Capsule biogenesis/degradation</keyword>
<evidence type="ECO:0000256" key="4">
    <source>
        <dbReference type="ARBA" id="ARBA00022475"/>
    </source>
</evidence>
<evidence type="ECO:0000256" key="3">
    <source>
        <dbReference type="ARBA" id="ARBA00022448"/>
    </source>
</evidence>
<dbReference type="Proteomes" id="UP000295793">
    <property type="component" value="Unassembled WGS sequence"/>
</dbReference>
<evidence type="ECO:0000313" key="14">
    <source>
        <dbReference type="Proteomes" id="UP000295793"/>
    </source>
</evidence>
<dbReference type="InterPro" id="IPR047817">
    <property type="entry name" value="ABC2_TM_bact-type"/>
</dbReference>
<keyword evidence="6 11" id="KW-0812">Transmembrane</keyword>
<sequence>MNYFQSLTLAQTLASMKLKSEASRLVLSYLWWVIEPMLFVAMFYFVFEVLLGSGRGDFIVFLMVGKIPFLWFIKTINSSANALISGKGIMGQRDFPKHIFPYVVVEENTQKQMVVFLFMVIALIAKGYEPSFHWLYFLLIVAVNFLLMLPLAMLAALVVVYVRDLRMVISLATTFLMFSSGLFWDVRSLEAGAQHLLLTYNPMAFLLDAYRQVLMFSAVPDIAHLGWILLGSLVALFFMHFLYSVQSKFIARKVLS</sequence>
<evidence type="ECO:0000256" key="9">
    <source>
        <dbReference type="ARBA" id="ARBA00023047"/>
    </source>
</evidence>
<evidence type="ECO:0000256" key="8">
    <source>
        <dbReference type="ARBA" id="ARBA00022989"/>
    </source>
</evidence>
<keyword evidence="8 11" id="KW-1133">Transmembrane helix</keyword>
<feature type="transmembrane region" description="Helical" evidence="11">
    <location>
        <begin position="112"/>
        <end position="128"/>
    </location>
</feature>
<evidence type="ECO:0000256" key="1">
    <source>
        <dbReference type="ARBA" id="ARBA00004651"/>
    </source>
</evidence>
<keyword evidence="10 11" id="KW-0472">Membrane</keyword>
<dbReference type="GO" id="GO:0015920">
    <property type="term" value="P:lipopolysaccharide transport"/>
    <property type="evidence" value="ECO:0007669"/>
    <property type="project" value="TreeGrafter"/>
</dbReference>
<dbReference type="Pfam" id="PF01061">
    <property type="entry name" value="ABC2_membrane"/>
    <property type="match status" value="1"/>
</dbReference>
<dbReference type="EMBL" id="SLZR01000004">
    <property type="protein sequence ID" value="TCS41958.1"/>
    <property type="molecule type" value="Genomic_DNA"/>
</dbReference>
<reference evidence="13 14" key="1">
    <citation type="submission" date="2019-03" db="EMBL/GenBank/DDBJ databases">
        <title>Genomic Encyclopedia of Archaeal and Bacterial Type Strains, Phase II (KMG-II): from individual species to whole genera.</title>
        <authorList>
            <person name="Goeker M."/>
        </authorList>
    </citation>
    <scope>NUCLEOTIDE SEQUENCE [LARGE SCALE GENOMIC DNA]</scope>
    <source>
        <strain evidence="13 14">DSM 15388</strain>
    </source>
</reference>
<keyword evidence="4 11" id="KW-1003">Cell membrane</keyword>
<dbReference type="GO" id="GO:0043190">
    <property type="term" value="C:ATP-binding cassette (ABC) transporter complex"/>
    <property type="evidence" value="ECO:0007669"/>
    <property type="project" value="InterPro"/>
</dbReference>
<feature type="transmembrane region" description="Helical" evidence="11">
    <location>
        <begin position="25"/>
        <end position="46"/>
    </location>
</feature>
<comment type="similarity">
    <text evidence="2 11">Belongs to the ABC-2 integral membrane protein family.</text>
</comment>
<dbReference type="InterPro" id="IPR013525">
    <property type="entry name" value="ABC2_TM"/>
</dbReference>
<keyword evidence="14" id="KW-1185">Reference proteome</keyword>
<keyword evidence="3 11" id="KW-0813">Transport</keyword>
<name>A0A4R3IBS3_9GAMM</name>